<evidence type="ECO:0000313" key="2">
    <source>
        <dbReference type="Proteomes" id="UP001290462"/>
    </source>
</evidence>
<proteinExistence type="predicted"/>
<sequence>MKCRYCNREPKVIYYYQCVSELFNLTLEEAVKNFESSYEPDTDRFTCIGCFQTVEKPLEDWLERQQNKN</sequence>
<name>A0AAW9JYL1_CARML</name>
<dbReference type="AlphaFoldDB" id="A0AAW9JYL1"/>
<comment type="caution">
    <text evidence="1">The sequence shown here is derived from an EMBL/GenBank/DDBJ whole genome shotgun (WGS) entry which is preliminary data.</text>
</comment>
<reference evidence="1" key="1">
    <citation type="submission" date="2023-08" db="EMBL/GenBank/DDBJ databases">
        <title>Genomic characterization of piscicolin 126 produced by Carnobacterium maltaromaticum CM22 strain isolated from salmon (Salmo salar).</title>
        <authorList>
            <person name="Gonzalez-Gragera E."/>
            <person name="Garcia-Lopez J.D."/>
            <person name="Teso-Perez C."/>
            <person name="Gimenez-Hernandez I."/>
            <person name="Peralta-Sanchez J.M."/>
            <person name="Valdivia E."/>
            <person name="Montalban-Lopez M."/>
            <person name="Martin-Platero A.M."/>
            <person name="Banos A."/>
            <person name="Martinez-Bueno M."/>
        </authorList>
    </citation>
    <scope>NUCLEOTIDE SEQUENCE</scope>
    <source>
        <strain evidence="1">CM22</strain>
    </source>
</reference>
<dbReference type="Proteomes" id="UP001290462">
    <property type="component" value="Unassembled WGS sequence"/>
</dbReference>
<dbReference type="EMBL" id="JAVBVO010000024">
    <property type="protein sequence ID" value="MDZ5760728.1"/>
    <property type="molecule type" value="Genomic_DNA"/>
</dbReference>
<gene>
    <name evidence="1" type="ORF">RAK27_18965</name>
</gene>
<dbReference type="RefSeq" id="WP_322809877.1">
    <property type="nucleotide sequence ID" value="NZ_JAVBVO010000024.1"/>
</dbReference>
<accession>A0AAW9JYL1</accession>
<organism evidence="1 2">
    <name type="scientific">Carnobacterium maltaromaticum</name>
    <name type="common">Carnobacterium piscicola</name>
    <dbReference type="NCBI Taxonomy" id="2751"/>
    <lineage>
        <taxon>Bacteria</taxon>
        <taxon>Bacillati</taxon>
        <taxon>Bacillota</taxon>
        <taxon>Bacilli</taxon>
        <taxon>Lactobacillales</taxon>
        <taxon>Carnobacteriaceae</taxon>
        <taxon>Carnobacterium</taxon>
    </lineage>
</organism>
<evidence type="ECO:0000313" key="1">
    <source>
        <dbReference type="EMBL" id="MDZ5760728.1"/>
    </source>
</evidence>
<protein>
    <submittedName>
        <fullName evidence="1">Uncharacterized protein</fullName>
    </submittedName>
</protein>